<dbReference type="InterPro" id="IPR002589">
    <property type="entry name" value="Macro_dom"/>
</dbReference>
<dbReference type="Gene3D" id="3.40.220.10">
    <property type="entry name" value="Leucine Aminopeptidase, subunit E, domain 1"/>
    <property type="match status" value="1"/>
</dbReference>
<protein>
    <recommendedName>
        <fullName evidence="3">Macro domain-containing protein</fullName>
    </recommendedName>
</protein>
<sequence>MSQPINTHGSSYCIPRTSCSQVQPSQDRQRIAKRVALASAAALSLVWVVTTLALAITLAMPALAVATVIFSIIAVACCVLLNKKPQRDATPYPPLEEGMPENPRLTIPETRRAQPRSPESQSALVDTPAPAQPQDAPASSHLVPSAYELLSGWIPLPFSAAINIPVFDAVDITAPMKIWKALNTKTVLVSTAGDITKPRFTTQDLSPMLVNAANSTMFRGGSGTNYHFTQAVSKRGWENSKENKTTLQVGECSAGKWINADGTNNDLKPEGPAFLAQLLGPTAAQLNNDAKQCYQVVTQAYENCFAKALEKGAKYVQVPLISSSAFAPSKDLIVDGRSVRDQWIDSVKAALVTAAQHFAEANPDAEMVIVVTDINTLPL</sequence>
<feature type="region of interest" description="Disordered" evidence="1">
    <location>
        <begin position="110"/>
        <end position="139"/>
    </location>
</feature>
<dbReference type="AlphaFoldDB" id="Q823I4"/>
<evidence type="ECO:0000256" key="1">
    <source>
        <dbReference type="SAM" id="MobiDB-lite"/>
    </source>
</evidence>
<keyword evidence="2" id="KW-0812">Transmembrane</keyword>
<dbReference type="InterPro" id="IPR043472">
    <property type="entry name" value="Macro_dom-like"/>
</dbReference>
<proteinExistence type="predicted"/>
<dbReference type="eggNOG" id="COG2110">
    <property type="taxonomic scope" value="Bacteria"/>
</dbReference>
<dbReference type="SUPFAM" id="SSF52949">
    <property type="entry name" value="Macro domain-like"/>
    <property type="match status" value="1"/>
</dbReference>
<dbReference type="Pfam" id="PF01661">
    <property type="entry name" value="Macro"/>
    <property type="match status" value="1"/>
</dbReference>
<organism evidence="4 5">
    <name type="scientific">Chlamydia caviae (strain ATCC VR-813 / DSM 19441 / 03DC25 / GPIC)</name>
    <name type="common">Chlamydophila caviae</name>
    <dbReference type="NCBI Taxonomy" id="227941"/>
    <lineage>
        <taxon>Bacteria</taxon>
        <taxon>Pseudomonadati</taxon>
        <taxon>Chlamydiota</taxon>
        <taxon>Chlamydiia</taxon>
        <taxon>Chlamydiales</taxon>
        <taxon>Chlamydiaceae</taxon>
        <taxon>Chlamydia/Chlamydophila group</taxon>
        <taxon>Chlamydia</taxon>
    </lineage>
</organism>
<accession>Q823I4</accession>
<dbReference type="Proteomes" id="UP000002193">
    <property type="component" value="Chromosome"/>
</dbReference>
<dbReference type="RefSeq" id="WP_011006388.1">
    <property type="nucleotide sequence ID" value="NC_003361.3"/>
</dbReference>
<feature type="transmembrane region" description="Helical" evidence="2">
    <location>
        <begin position="62"/>
        <end position="81"/>
    </location>
</feature>
<evidence type="ECO:0000313" key="5">
    <source>
        <dbReference type="Proteomes" id="UP000002193"/>
    </source>
</evidence>
<evidence type="ECO:0000259" key="3">
    <source>
        <dbReference type="PROSITE" id="PS51154"/>
    </source>
</evidence>
<dbReference type="EMBL" id="AE015925">
    <property type="protein sequence ID" value="AAP05172.1"/>
    <property type="molecule type" value="Genomic_DNA"/>
</dbReference>
<keyword evidence="5" id="KW-1185">Reference proteome</keyword>
<reference evidence="4 5" key="1">
    <citation type="journal article" date="2003" name="Nucleic Acids Res.">
        <title>Genome sequence of Chlamydophila caviae (Chlamydia psittaci GPIC): examining the role of niche-specific genes in the evolution of the Chlamydiaceae.</title>
        <authorList>
            <person name="Read T.D."/>
            <person name="Myers G.S.A."/>
            <person name="Brunham R.C."/>
            <person name="Nelson W.C."/>
            <person name="Paulsen I.T."/>
            <person name="Heidelberg J.F."/>
            <person name="Holtzapple E.K."/>
            <person name="Khouri H.M."/>
            <person name="Federova N.B."/>
            <person name="Carty H.A."/>
            <person name="Umayam L.A."/>
            <person name="Haft D.H."/>
            <person name="Peterson J.D."/>
            <person name="Beanan M.J."/>
            <person name="White O."/>
            <person name="Salzberg S.L."/>
            <person name="Hsia R.-C."/>
            <person name="McClarty G."/>
            <person name="Rank R.G."/>
            <person name="Bavoil P.M."/>
            <person name="Fraser C.M."/>
        </authorList>
    </citation>
    <scope>NUCLEOTIDE SEQUENCE [LARGE SCALE GENOMIC DNA]</scope>
    <source>
        <strain evidence="5">ATCC VR-813 / DSM 19441 / 03DC25 / GPIC</strain>
    </source>
</reference>
<dbReference type="HOGENOM" id="CLU_729006_0_0_0"/>
<feature type="compositionally biased region" description="Low complexity" evidence="1">
    <location>
        <begin position="128"/>
        <end position="138"/>
    </location>
</feature>
<gene>
    <name evidence="4" type="ordered locus">CCA_00426</name>
</gene>
<evidence type="ECO:0000313" key="4">
    <source>
        <dbReference type="EMBL" id="AAP05172.1"/>
    </source>
</evidence>
<name>Q823I4_CHLCV</name>
<dbReference type="SMART" id="SM00506">
    <property type="entry name" value="A1pp"/>
    <property type="match status" value="1"/>
</dbReference>
<dbReference type="STRING" id="227941.CCA_00426"/>
<dbReference type="KEGG" id="cca:CCA_00426"/>
<feature type="domain" description="Macro" evidence="3">
    <location>
        <begin position="175"/>
        <end position="379"/>
    </location>
</feature>
<dbReference type="OrthoDB" id="18031at2"/>
<dbReference type="PROSITE" id="PS51154">
    <property type="entry name" value="MACRO"/>
    <property type="match status" value="1"/>
</dbReference>
<keyword evidence="2" id="KW-1133">Transmembrane helix</keyword>
<evidence type="ECO:0000256" key="2">
    <source>
        <dbReference type="SAM" id="Phobius"/>
    </source>
</evidence>
<feature type="transmembrane region" description="Helical" evidence="2">
    <location>
        <begin position="35"/>
        <end position="56"/>
    </location>
</feature>
<keyword evidence="2" id="KW-0472">Membrane</keyword>